<dbReference type="Proteomes" id="UP000007875">
    <property type="component" value="Unassembled WGS sequence"/>
</dbReference>
<evidence type="ECO:0000313" key="4">
    <source>
        <dbReference type="Proteomes" id="UP000007875"/>
    </source>
</evidence>
<dbReference type="GeneTree" id="ENSGT00940000156671"/>
<dbReference type="Ensembl" id="ENSCSAVT00000003443.1">
    <property type="protein sequence ID" value="ENSCSAVP00000003392.1"/>
    <property type="gene ID" value="ENSCSAVG00000002014.1"/>
</dbReference>
<feature type="transmembrane region" description="Helical" evidence="2">
    <location>
        <begin position="580"/>
        <end position="598"/>
    </location>
</feature>
<sequence>EEEKAERDRNKMLDDLYHEGMSKINSSSGKSAVLQGYQKLQEAAKLGHADSDVEIGFALLTGQYLPLNVAGAAEIFQKQADKGNPKAQAGLGFLYGSGLGVVSSQSKALVYLTFSALGGDTMGRMMSGYRYWAGVGVTKNCETALTYYKKVAEEVASKVSVAGGPMVSRIRLLDEEENPAASSGRVDDDLIQYYQFLADKGDAPAQVTLGQLYYQGGRGFEQNPRKAYEYFLKAAEANNANGQAYLGKMFAEGADTIKQNNQTALKYYKMAADQGNPIGQAGMGLMYMYGKGLAAADYDKALMYFKMSADQGWPEGQLHLGNMYFNGHGVKRDFSRSIQLFNLAAQNGHLLALYNLGRMHSTGVGAVRSCRTAVELYKNVCERGRWAGYFDSAYSLYKSGRVNSALSIYMLLAELGYEVAQSNVAHILDQGSSTLVLNETYARALLHWDRAASQGYSIARIKLGDYYYYGRGTEVDYEVAAGHYKIASADKNAQATFNLGYMHERGLGLKKDIHLAKRHYDQAATNSPDAAVPVTLALIKVGFLYAVEFLQNHVSGVRCLFQWVSEDNLTRYLPRLSDDWDVYAILILALVLAFVLAFRRHHR</sequence>
<keyword evidence="2" id="KW-0472">Membrane</keyword>
<proteinExistence type="inferred from homology"/>
<dbReference type="eggNOG" id="KOG1550">
    <property type="taxonomic scope" value="Eukaryota"/>
</dbReference>
<evidence type="ECO:0000313" key="3">
    <source>
        <dbReference type="Ensembl" id="ENSCSAVP00000003392.1"/>
    </source>
</evidence>
<accession>H2YDJ4</accession>
<name>H2YDJ4_CIOSA</name>
<dbReference type="InterPro" id="IPR006597">
    <property type="entry name" value="Sel1-like"/>
</dbReference>
<protein>
    <submittedName>
        <fullName evidence="3">Uncharacterized protein</fullName>
    </submittedName>
</protein>
<dbReference type="AlphaFoldDB" id="H2YDJ4"/>
<dbReference type="SUPFAM" id="SSF81901">
    <property type="entry name" value="HCP-like"/>
    <property type="match status" value="4"/>
</dbReference>
<dbReference type="PANTHER" id="PTHR11102:SF147">
    <property type="entry name" value="SEL1L ADAPTOR SUBUNIT OF ERAD E3 UBIQUITIN LIGASE"/>
    <property type="match status" value="1"/>
</dbReference>
<reference evidence="3" key="2">
    <citation type="submission" date="2025-08" db="UniProtKB">
        <authorList>
            <consortium name="Ensembl"/>
        </authorList>
    </citation>
    <scope>IDENTIFICATION</scope>
</reference>
<evidence type="ECO:0000256" key="2">
    <source>
        <dbReference type="SAM" id="Phobius"/>
    </source>
</evidence>
<dbReference type="SMART" id="SM00671">
    <property type="entry name" value="SEL1"/>
    <property type="match status" value="11"/>
</dbReference>
<keyword evidence="2" id="KW-1133">Transmembrane helix</keyword>
<dbReference type="GO" id="GO:0005789">
    <property type="term" value="C:endoplasmic reticulum membrane"/>
    <property type="evidence" value="ECO:0007669"/>
    <property type="project" value="TreeGrafter"/>
</dbReference>
<reference evidence="4" key="1">
    <citation type="submission" date="2003-08" db="EMBL/GenBank/DDBJ databases">
        <authorList>
            <person name="Birren B."/>
            <person name="Nusbaum C."/>
            <person name="Abebe A."/>
            <person name="Abouelleil A."/>
            <person name="Adekoya E."/>
            <person name="Ait-zahra M."/>
            <person name="Allen N."/>
            <person name="Allen T."/>
            <person name="An P."/>
            <person name="Anderson M."/>
            <person name="Anderson S."/>
            <person name="Arachchi H."/>
            <person name="Armbruster J."/>
            <person name="Bachantsang P."/>
            <person name="Baldwin J."/>
            <person name="Barry A."/>
            <person name="Bayul T."/>
            <person name="Blitshsteyn B."/>
            <person name="Bloom T."/>
            <person name="Blye J."/>
            <person name="Boguslavskiy L."/>
            <person name="Borowsky M."/>
            <person name="Boukhgalter B."/>
            <person name="Brunache A."/>
            <person name="Butler J."/>
            <person name="Calixte N."/>
            <person name="Calvo S."/>
            <person name="Camarata J."/>
            <person name="Campo K."/>
            <person name="Chang J."/>
            <person name="Cheshatsang Y."/>
            <person name="Citroen M."/>
            <person name="Collymore A."/>
            <person name="Considine T."/>
            <person name="Cook A."/>
            <person name="Cooke P."/>
            <person name="Corum B."/>
            <person name="Cuomo C."/>
            <person name="David R."/>
            <person name="Dawoe T."/>
            <person name="Degray S."/>
            <person name="Dodge S."/>
            <person name="Dooley K."/>
            <person name="Dorje P."/>
            <person name="Dorjee K."/>
            <person name="Dorris L."/>
            <person name="Duffey N."/>
            <person name="Dupes A."/>
            <person name="Elkins T."/>
            <person name="Engels R."/>
            <person name="Erickson J."/>
            <person name="Farina A."/>
            <person name="Faro S."/>
            <person name="Ferreira P."/>
            <person name="Fischer H."/>
            <person name="Fitzgerald M."/>
            <person name="Foley K."/>
            <person name="Gage D."/>
            <person name="Galagan J."/>
            <person name="Gearin G."/>
            <person name="Gnerre S."/>
            <person name="Gnirke A."/>
            <person name="Goyette A."/>
            <person name="Graham J."/>
            <person name="Grandbois E."/>
            <person name="Gyaltsen K."/>
            <person name="Hafez N."/>
            <person name="Hagopian D."/>
            <person name="Hagos B."/>
            <person name="Hall J."/>
            <person name="Hatcher B."/>
            <person name="Heller A."/>
            <person name="Higgins H."/>
            <person name="Honan T."/>
            <person name="Horn A."/>
            <person name="Houde N."/>
            <person name="Hughes L."/>
            <person name="Hulme W."/>
            <person name="Husby E."/>
            <person name="Iliev I."/>
            <person name="Jaffe D."/>
            <person name="Jones C."/>
            <person name="Kamal M."/>
            <person name="Kamat A."/>
            <person name="Kamvysselis M."/>
            <person name="Karlsson E."/>
            <person name="Kells C."/>
            <person name="Kieu A."/>
            <person name="Kisner P."/>
            <person name="Kodira C."/>
            <person name="Kulbokas E."/>
            <person name="Labutti K."/>
            <person name="Lama D."/>
            <person name="Landers T."/>
            <person name="Leger J."/>
            <person name="Levine S."/>
            <person name="Lewis D."/>
            <person name="Lewis T."/>
            <person name="Lindblad-toh K."/>
            <person name="Liu X."/>
            <person name="Lokyitsang T."/>
            <person name="Lokyitsang Y."/>
            <person name="Lucien O."/>
            <person name="Lui A."/>
            <person name="Ma L.J."/>
            <person name="Mabbitt R."/>
            <person name="Macdonald J."/>
            <person name="Maclean C."/>
            <person name="Major J."/>
            <person name="Manning J."/>
            <person name="Marabella R."/>
            <person name="Maru K."/>
            <person name="Matthews C."/>
            <person name="Mauceli E."/>
            <person name="Mccarthy M."/>
            <person name="Mcdonough S."/>
            <person name="Mcghee T."/>
            <person name="Meldrim J."/>
            <person name="Meneus L."/>
            <person name="Mesirov J."/>
            <person name="Mihalev A."/>
            <person name="Mihova T."/>
            <person name="Mikkelsen T."/>
            <person name="Mlenga V."/>
            <person name="Moru K."/>
            <person name="Mozes J."/>
            <person name="Mulrain L."/>
            <person name="Munson G."/>
            <person name="Naylor J."/>
            <person name="Newes C."/>
            <person name="Nguyen C."/>
            <person name="Nguyen N."/>
            <person name="Nguyen T."/>
            <person name="Nicol R."/>
            <person name="Nielsen C."/>
            <person name="Nizzari M."/>
            <person name="Norbu C."/>
            <person name="Norbu N."/>
            <person name="O'donnell P."/>
            <person name="Okoawo O."/>
            <person name="O'leary S."/>
            <person name="Omotosho B."/>
            <person name="O'neill K."/>
            <person name="Osman S."/>
            <person name="Parker S."/>
            <person name="Perrin D."/>
            <person name="Phunkhang P."/>
            <person name="Piqani B."/>
            <person name="Purcell S."/>
            <person name="Rachupka T."/>
            <person name="Ramasamy U."/>
            <person name="Rameau R."/>
            <person name="Ray V."/>
            <person name="Raymond C."/>
            <person name="Retta R."/>
            <person name="Richardson S."/>
            <person name="Rise C."/>
            <person name="Rodriguez J."/>
            <person name="Rogers J."/>
            <person name="Rogov P."/>
            <person name="Rutman M."/>
            <person name="Schupbach R."/>
            <person name="Seaman C."/>
            <person name="Settipalli S."/>
            <person name="Sharpe T."/>
            <person name="Sheridan J."/>
            <person name="Sherpa N."/>
            <person name="Shi J."/>
            <person name="Smirnov S."/>
            <person name="Smith C."/>
            <person name="Sougnez C."/>
            <person name="Spencer B."/>
            <person name="Stalker J."/>
            <person name="Stange-thomann N."/>
            <person name="Stavropoulos S."/>
            <person name="Stetson K."/>
            <person name="Stone C."/>
            <person name="Stone S."/>
            <person name="Stubbs M."/>
            <person name="Talamas J."/>
            <person name="Tchuinga P."/>
            <person name="Tenzing P."/>
            <person name="Tesfaye S."/>
            <person name="Theodore J."/>
            <person name="Thoulutsang Y."/>
            <person name="Topham K."/>
            <person name="Towey S."/>
            <person name="Tsamla T."/>
            <person name="Tsomo N."/>
            <person name="Vallee D."/>
            <person name="Vassiliev H."/>
            <person name="Venkataraman V."/>
            <person name="Vinson J."/>
            <person name="Vo A."/>
            <person name="Wade C."/>
            <person name="Wang S."/>
            <person name="Wangchuk T."/>
            <person name="Wangdi T."/>
            <person name="Whittaker C."/>
            <person name="Wilkinson J."/>
            <person name="Wu Y."/>
            <person name="Wyman D."/>
            <person name="Yadav S."/>
            <person name="Yang S."/>
            <person name="Yang X."/>
            <person name="Yeager S."/>
            <person name="Yee E."/>
            <person name="Young G."/>
            <person name="Zainoun J."/>
            <person name="Zembeck L."/>
            <person name="Zimmer A."/>
            <person name="Zody M."/>
            <person name="Lander E."/>
        </authorList>
    </citation>
    <scope>NUCLEOTIDE SEQUENCE [LARGE SCALE GENOMIC DNA]</scope>
</reference>
<dbReference type="PANTHER" id="PTHR11102">
    <property type="entry name" value="SEL-1-LIKE PROTEIN"/>
    <property type="match status" value="1"/>
</dbReference>
<keyword evidence="4" id="KW-1185">Reference proteome</keyword>
<dbReference type="InterPro" id="IPR011990">
    <property type="entry name" value="TPR-like_helical_dom_sf"/>
</dbReference>
<dbReference type="InterPro" id="IPR050767">
    <property type="entry name" value="Sel1_AlgK"/>
</dbReference>
<evidence type="ECO:0000256" key="1">
    <source>
        <dbReference type="ARBA" id="ARBA00038101"/>
    </source>
</evidence>
<reference evidence="3" key="3">
    <citation type="submission" date="2025-09" db="UniProtKB">
        <authorList>
            <consortium name="Ensembl"/>
        </authorList>
    </citation>
    <scope>IDENTIFICATION</scope>
</reference>
<keyword evidence="2" id="KW-0812">Transmembrane</keyword>
<dbReference type="HOGENOM" id="CLU_007931_2_1_1"/>
<dbReference type="STRING" id="51511.ENSCSAVP00000003392"/>
<dbReference type="OMA" id="LLGHWMD"/>
<dbReference type="GO" id="GO:0036503">
    <property type="term" value="P:ERAD pathway"/>
    <property type="evidence" value="ECO:0007669"/>
    <property type="project" value="TreeGrafter"/>
</dbReference>
<comment type="similarity">
    <text evidence="1">Belongs to the sel-1 family.</text>
</comment>
<dbReference type="FunCoup" id="H2YDJ4">
    <property type="interactions" value="295"/>
</dbReference>
<dbReference type="Gene3D" id="1.25.40.10">
    <property type="entry name" value="Tetratricopeptide repeat domain"/>
    <property type="match status" value="4"/>
</dbReference>
<dbReference type="InParanoid" id="H2YDJ4"/>
<dbReference type="Pfam" id="PF08238">
    <property type="entry name" value="Sel1"/>
    <property type="match status" value="10"/>
</dbReference>
<organism evidence="3 4">
    <name type="scientific">Ciona savignyi</name>
    <name type="common">Pacific transparent sea squirt</name>
    <dbReference type="NCBI Taxonomy" id="51511"/>
    <lineage>
        <taxon>Eukaryota</taxon>
        <taxon>Metazoa</taxon>
        <taxon>Chordata</taxon>
        <taxon>Tunicata</taxon>
        <taxon>Ascidiacea</taxon>
        <taxon>Phlebobranchia</taxon>
        <taxon>Cionidae</taxon>
        <taxon>Ciona</taxon>
    </lineage>
</organism>